<keyword evidence="1" id="KW-1133">Transmembrane helix</keyword>
<dbReference type="GO" id="GO:0010167">
    <property type="term" value="P:response to nitrate"/>
    <property type="evidence" value="ECO:0007669"/>
    <property type="project" value="UniProtKB-UniRule"/>
</dbReference>
<name>A0A1E5UKD3_9POAL</name>
<dbReference type="PANTHER" id="PTHR34806">
    <property type="entry name" value="HIGH-AFFINITY NITRATE TRANSPORTER 3.2"/>
    <property type="match status" value="1"/>
</dbReference>
<dbReference type="GO" id="GO:0042128">
    <property type="term" value="P:nitrate assimilation"/>
    <property type="evidence" value="ECO:0007669"/>
    <property type="project" value="UniProtKB-UniRule"/>
</dbReference>
<feature type="chain" id="PRO_5017107416" description="High-affinity nitrate transporter" evidence="1">
    <location>
        <begin position="34"/>
        <end position="208"/>
    </location>
</feature>
<organism evidence="2 3">
    <name type="scientific">Dichanthelium oligosanthes</name>
    <dbReference type="NCBI Taxonomy" id="888268"/>
    <lineage>
        <taxon>Eukaryota</taxon>
        <taxon>Viridiplantae</taxon>
        <taxon>Streptophyta</taxon>
        <taxon>Embryophyta</taxon>
        <taxon>Tracheophyta</taxon>
        <taxon>Spermatophyta</taxon>
        <taxon>Magnoliopsida</taxon>
        <taxon>Liliopsida</taxon>
        <taxon>Poales</taxon>
        <taxon>Poaceae</taxon>
        <taxon>PACMAD clade</taxon>
        <taxon>Panicoideae</taxon>
        <taxon>Panicodae</taxon>
        <taxon>Paniceae</taxon>
        <taxon>Dichantheliinae</taxon>
        <taxon>Dichanthelium</taxon>
    </lineage>
</organism>
<keyword evidence="1" id="KW-0534">Nitrate assimilation</keyword>
<dbReference type="PANTHER" id="PTHR34806:SF4">
    <property type="entry name" value="HIGH-AFFINITY NITRATE TRANSPORTER-ACTIVATING PROTEIN 2.2-RELATED"/>
    <property type="match status" value="1"/>
</dbReference>
<comment type="caution">
    <text evidence="2">The sequence shown here is derived from an EMBL/GenBank/DDBJ whole genome shotgun (WGS) entry which is preliminary data.</text>
</comment>
<comment type="function">
    <text evidence="1">Involved in nitrate transport.</text>
</comment>
<dbReference type="AlphaFoldDB" id="A0A1E5UKD3"/>
<proteinExistence type="inferred from homology"/>
<evidence type="ECO:0000256" key="1">
    <source>
        <dbReference type="PIRNR" id="PIRNR012939"/>
    </source>
</evidence>
<keyword evidence="3" id="KW-1185">Reference proteome</keyword>
<dbReference type="EMBL" id="LWDX02073973">
    <property type="protein sequence ID" value="OEL13255.1"/>
    <property type="molecule type" value="Genomic_DNA"/>
</dbReference>
<keyword evidence="1" id="KW-0732">Signal</keyword>
<keyword evidence="1" id="KW-0812">Transmembrane</keyword>
<comment type="similarity">
    <text evidence="1">Belongs to the NAR2 family.</text>
</comment>
<evidence type="ECO:0000313" key="3">
    <source>
        <dbReference type="Proteomes" id="UP000095767"/>
    </source>
</evidence>
<keyword evidence="1" id="KW-1003">Cell membrane</keyword>
<dbReference type="InterPro" id="IPR016605">
    <property type="entry name" value="Transptr_NO3_Nar2"/>
</dbReference>
<dbReference type="GO" id="GO:0005886">
    <property type="term" value="C:plasma membrane"/>
    <property type="evidence" value="ECO:0007669"/>
    <property type="project" value="UniProtKB-UniRule"/>
</dbReference>
<evidence type="ECO:0000313" key="2">
    <source>
        <dbReference type="EMBL" id="OEL13255.1"/>
    </source>
</evidence>
<feature type="transmembrane region" description="Helical" evidence="1">
    <location>
        <begin position="182"/>
        <end position="201"/>
    </location>
</feature>
<accession>A0A1E5UKD3</accession>
<sequence length="208" mass="21556">MAPRPSGAASFSLLALLLLGAFFCAAPPPAAEAARLSALGRTLVVEASPKAGQVLHAGEDTITVTWTLNATAVASGEDAGYRAVRVALCYAPASQKDRGWRKASDDLSKDKACQRKIAEKPYAGAGAATVEYRVAVDVPTASYHARAYALDASGAEVGYGQTAPGYYFDVAGVTGIHASLRVAAGVFSAFSIAALAFFLAVEKRRKDV</sequence>
<feature type="signal peptide" evidence="1">
    <location>
        <begin position="1"/>
        <end position="33"/>
    </location>
</feature>
<dbReference type="STRING" id="888268.A0A1E5UKD3"/>
<dbReference type="GO" id="GO:0015112">
    <property type="term" value="F:nitrate transmembrane transporter activity"/>
    <property type="evidence" value="ECO:0007669"/>
    <property type="project" value="TreeGrafter"/>
</dbReference>
<keyword evidence="1" id="KW-0472">Membrane</keyword>
<dbReference type="Proteomes" id="UP000095767">
    <property type="component" value="Unassembled WGS sequence"/>
</dbReference>
<protein>
    <recommendedName>
        <fullName evidence="1">High-affinity nitrate transporter</fullName>
    </recommendedName>
</protein>
<dbReference type="OrthoDB" id="2015470at2759"/>
<gene>
    <name evidence="2" type="ORF">BAE44_0025726</name>
</gene>
<dbReference type="PIRSF" id="PIRSF012939">
    <property type="entry name" value="Transpt_NO3_Nar2"/>
    <property type="match status" value="1"/>
</dbReference>
<dbReference type="Pfam" id="PF16974">
    <property type="entry name" value="NAR2"/>
    <property type="match status" value="1"/>
</dbReference>
<reference evidence="2 3" key="1">
    <citation type="submission" date="2016-09" db="EMBL/GenBank/DDBJ databases">
        <title>The draft genome of Dichanthelium oligosanthes: A C3 panicoid grass species.</title>
        <authorList>
            <person name="Studer A.J."/>
            <person name="Schnable J.C."/>
            <person name="Brutnell T.P."/>
        </authorList>
    </citation>
    <scope>NUCLEOTIDE SEQUENCE [LARGE SCALE GENOMIC DNA]</scope>
    <source>
        <strain evidence="3">cv. Kellogg 1175</strain>
        <tissue evidence="2">Leaf</tissue>
    </source>
</reference>